<accession>A0A7C1JTQ6</accession>
<feature type="transmembrane region" description="Helical" evidence="1">
    <location>
        <begin position="50"/>
        <end position="67"/>
    </location>
</feature>
<keyword evidence="1" id="KW-1133">Transmembrane helix</keyword>
<evidence type="ECO:0000313" key="2">
    <source>
        <dbReference type="EMBL" id="HDX32207.1"/>
    </source>
</evidence>
<keyword evidence="1" id="KW-0812">Transmembrane</keyword>
<reference evidence="2" key="1">
    <citation type="journal article" date="2020" name="mSystems">
        <title>Genome- and Community-Level Interaction Insights into Carbon Utilization and Element Cycling Functions of Hydrothermarchaeota in Hydrothermal Sediment.</title>
        <authorList>
            <person name="Zhou Z."/>
            <person name="Liu Y."/>
            <person name="Xu W."/>
            <person name="Pan J."/>
            <person name="Luo Z.H."/>
            <person name="Li M."/>
        </authorList>
    </citation>
    <scope>NUCLEOTIDE SEQUENCE [LARGE SCALE GENOMIC DNA]</scope>
    <source>
        <strain evidence="2">SpSt-289</strain>
    </source>
</reference>
<evidence type="ECO:0000256" key="1">
    <source>
        <dbReference type="SAM" id="Phobius"/>
    </source>
</evidence>
<protein>
    <submittedName>
        <fullName evidence="2">Uncharacterized protein</fullName>
    </submittedName>
</protein>
<feature type="transmembrane region" description="Helical" evidence="1">
    <location>
        <begin position="21"/>
        <end position="38"/>
    </location>
</feature>
<gene>
    <name evidence="2" type="ORF">ENQ20_12095</name>
</gene>
<dbReference type="EMBL" id="DSMG01000119">
    <property type="protein sequence ID" value="HDX32207.1"/>
    <property type="molecule type" value="Genomic_DNA"/>
</dbReference>
<proteinExistence type="predicted"/>
<dbReference type="AlphaFoldDB" id="A0A7C1JTQ6"/>
<organism evidence="2">
    <name type="scientific">Caldilinea aerophila</name>
    <dbReference type="NCBI Taxonomy" id="133453"/>
    <lineage>
        <taxon>Bacteria</taxon>
        <taxon>Bacillati</taxon>
        <taxon>Chloroflexota</taxon>
        <taxon>Caldilineae</taxon>
        <taxon>Caldilineales</taxon>
        <taxon>Caldilineaceae</taxon>
        <taxon>Caldilinea</taxon>
    </lineage>
</organism>
<keyword evidence="1" id="KW-0472">Membrane</keyword>
<sequence>MSDIRTEVQRQARNAILQYAIFRWESAIIIAVTLLVYFLAPGPFGLPRELWLAVGLVGLGLIIYSSLTDAETNARVMLELFQEKLDPSRIKDKTLRKEVEEALEYQRRIEMQVRKQRAGLIRERLDDAANQISDWVSNIYQLALRLDTYLADDLLARDRTRLPQDIQQLSEARAREQNLDVQRQLDEVIAGKRNQWQTLRQLDARMKQAQLQMEQSLTALGTVYSQVQLLNAEAINSGRAERLRNDILEQVKRLDDLVSSLNEVYRYDVFQQTSTTDELRK</sequence>
<comment type="caution">
    <text evidence="2">The sequence shown here is derived from an EMBL/GenBank/DDBJ whole genome shotgun (WGS) entry which is preliminary data.</text>
</comment>
<name>A0A7C1JTQ6_9CHLR</name>